<dbReference type="Proteomes" id="UP000828390">
    <property type="component" value="Unassembled WGS sequence"/>
</dbReference>
<evidence type="ECO:0000313" key="2">
    <source>
        <dbReference type="Proteomes" id="UP000828390"/>
    </source>
</evidence>
<proteinExistence type="predicted"/>
<reference evidence="1" key="2">
    <citation type="submission" date="2020-11" db="EMBL/GenBank/DDBJ databases">
        <authorList>
            <person name="McCartney M.A."/>
            <person name="Auch B."/>
            <person name="Kono T."/>
            <person name="Mallez S."/>
            <person name="Becker A."/>
            <person name="Gohl D.M."/>
            <person name="Silverstein K.A.T."/>
            <person name="Koren S."/>
            <person name="Bechman K.B."/>
            <person name="Herman A."/>
            <person name="Abrahante J.E."/>
            <person name="Garbe J."/>
        </authorList>
    </citation>
    <scope>NUCLEOTIDE SEQUENCE</scope>
    <source>
        <strain evidence="1">Duluth1</strain>
        <tissue evidence="1">Whole animal</tissue>
    </source>
</reference>
<name>A0A9D3Z973_DREPO</name>
<evidence type="ECO:0000313" key="1">
    <source>
        <dbReference type="EMBL" id="KAH3712647.1"/>
    </source>
</evidence>
<gene>
    <name evidence="1" type="ORF">DPMN_072399</name>
</gene>
<dbReference type="AlphaFoldDB" id="A0A9D3Z973"/>
<reference evidence="1" key="1">
    <citation type="journal article" date="2019" name="bioRxiv">
        <title>The Genome of the Zebra Mussel, Dreissena polymorpha: A Resource for Invasive Species Research.</title>
        <authorList>
            <person name="McCartney M.A."/>
            <person name="Auch B."/>
            <person name="Kono T."/>
            <person name="Mallez S."/>
            <person name="Zhang Y."/>
            <person name="Obille A."/>
            <person name="Becker A."/>
            <person name="Abrahante J.E."/>
            <person name="Garbe J."/>
            <person name="Badalamenti J.P."/>
            <person name="Herman A."/>
            <person name="Mangelson H."/>
            <person name="Liachko I."/>
            <person name="Sullivan S."/>
            <person name="Sone E.D."/>
            <person name="Koren S."/>
            <person name="Silverstein K.A.T."/>
            <person name="Beckman K.B."/>
            <person name="Gohl D.M."/>
        </authorList>
    </citation>
    <scope>NUCLEOTIDE SEQUENCE</scope>
    <source>
        <strain evidence="1">Duluth1</strain>
        <tissue evidence="1">Whole animal</tissue>
    </source>
</reference>
<sequence>MCSALGKCSELTFLEQVLTLQLAQLVEPKSLPGLMKRTDALEMGTTDSHDQFPILSSTKGNLIKAYFLKYISVQSLYVKLKTYYSSHGQ</sequence>
<keyword evidence="2" id="KW-1185">Reference proteome</keyword>
<comment type="caution">
    <text evidence="1">The sequence shown here is derived from an EMBL/GenBank/DDBJ whole genome shotgun (WGS) entry which is preliminary data.</text>
</comment>
<accession>A0A9D3Z973</accession>
<protein>
    <submittedName>
        <fullName evidence="1">Uncharacterized protein</fullName>
    </submittedName>
</protein>
<organism evidence="1 2">
    <name type="scientific">Dreissena polymorpha</name>
    <name type="common">Zebra mussel</name>
    <name type="synonym">Mytilus polymorpha</name>
    <dbReference type="NCBI Taxonomy" id="45954"/>
    <lineage>
        <taxon>Eukaryota</taxon>
        <taxon>Metazoa</taxon>
        <taxon>Spiralia</taxon>
        <taxon>Lophotrochozoa</taxon>
        <taxon>Mollusca</taxon>
        <taxon>Bivalvia</taxon>
        <taxon>Autobranchia</taxon>
        <taxon>Heteroconchia</taxon>
        <taxon>Euheterodonta</taxon>
        <taxon>Imparidentia</taxon>
        <taxon>Neoheterodontei</taxon>
        <taxon>Myida</taxon>
        <taxon>Dreissenoidea</taxon>
        <taxon>Dreissenidae</taxon>
        <taxon>Dreissena</taxon>
    </lineage>
</organism>
<dbReference type="EMBL" id="JAIWYP010000014">
    <property type="protein sequence ID" value="KAH3712647.1"/>
    <property type="molecule type" value="Genomic_DNA"/>
</dbReference>